<dbReference type="Proteomes" id="UP000182945">
    <property type="component" value="Chromosome"/>
</dbReference>
<proteinExistence type="predicted"/>
<dbReference type="KEGG" id="vhl:BME96_01175"/>
<keyword evidence="1" id="KW-0472">Membrane</keyword>
<feature type="transmembrane region" description="Helical" evidence="1">
    <location>
        <begin position="71"/>
        <end position="89"/>
    </location>
</feature>
<evidence type="ECO:0000313" key="3">
    <source>
        <dbReference type="Proteomes" id="UP000182945"/>
    </source>
</evidence>
<feature type="transmembrane region" description="Helical" evidence="1">
    <location>
        <begin position="44"/>
        <end position="64"/>
    </location>
</feature>
<feature type="transmembrane region" description="Helical" evidence="1">
    <location>
        <begin position="95"/>
        <end position="114"/>
    </location>
</feature>
<evidence type="ECO:0000256" key="1">
    <source>
        <dbReference type="SAM" id="Phobius"/>
    </source>
</evidence>
<reference evidence="2 3" key="1">
    <citation type="submission" date="2016-11" db="EMBL/GenBank/DDBJ databases">
        <title>Complete genome sequencing of Virgibacillus halodenitrificans PDB-F2.</title>
        <authorList>
            <person name="Sun Z."/>
            <person name="Zhou Y."/>
            <person name="Li H."/>
        </authorList>
    </citation>
    <scope>NUCLEOTIDE SEQUENCE [LARGE SCALE GENOMIC DNA]</scope>
    <source>
        <strain evidence="2 3">PDB-F2</strain>
    </source>
</reference>
<feature type="transmembrane region" description="Helical" evidence="1">
    <location>
        <begin position="20"/>
        <end position="38"/>
    </location>
</feature>
<organism evidence="2 3">
    <name type="scientific">Virgibacillus halodenitrificans</name>
    <name type="common">Bacillus halodenitrificans</name>
    <dbReference type="NCBI Taxonomy" id="1482"/>
    <lineage>
        <taxon>Bacteria</taxon>
        <taxon>Bacillati</taxon>
        <taxon>Bacillota</taxon>
        <taxon>Bacilli</taxon>
        <taxon>Bacillales</taxon>
        <taxon>Bacillaceae</taxon>
        <taxon>Virgibacillus</taxon>
    </lineage>
</organism>
<protein>
    <submittedName>
        <fullName evidence="2">Uncharacterized protein</fullName>
    </submittedName>
</protein>
<keyword evidence="1" id="KW-0812">Transmembrane</keyword>
<accession>A0AAC9NJI9</accession>
<sequence>MAHIIFVFSCLRLRSSCGPLLLPAFSVMLGTSGLLAAYSVEGLLVALPTELMAHIIFVFSCLRLRSSCGPLLLPAFSMMPGTSGLLAAYSVEGLLVALPTECLYLVLCITLFSTKIIL</sequence>
<dbReference type="EMBL" id="CP017962">
    <property type="protein sequence ID" value="APC46885.1"/>
    <property type="molecule type" value="Genomic_DNA"/>
</dbReference>
<gene>
    <name evidence="2" type="ORF">BME96_01175</name>
</gene>
<dbReference type="AlphaFoldDB" id="A0AAC9NJI9"/>
<keyword evidence="1" id="KW-1133">Transmembrane helix</keyword>
<evidence type="ECO:0000313" key="2">
    <source>
        <dbReference type="EMBL" id="APC46885.1"/>
    </source>
</evidence>
<name>A0AAC9NJI9_VIRHA</name>